<sequence>MSSSSKKRITQWKFSNFMRTTSLVLEPIFELIIHKHHIILIQLSFEYNPLGMSRDSSSTESTLISRRPSRSLSCLSGDADVILTRRQQKLIFEVWDSIPNHSIFWQSVYIQLFMHKPSLKLIVEEMF</sequence>
<evidence type="ECO:0000313" key="1">
    <source>
        <dbReference type="Proteomes" id="UP000887565"/>
    </source>
</evidence>
<protein>
    <submittedName>
        <fullName evidence="2">Uncharacterized protein</fullName>
    </submittedName>
</protein>
<reference evidence="2" key="1">
    <citation type="submission" date="2022-11" db="UniProtKB">
        <authorList>
            <consortium name="WormBaseParasite"/>
        </authorList>
    </citation>
    <scope>IDENTIFICATION</scope>
</reference>
<proteinExistence type="predicted"/>
<accession>A0A915IXB5</accession>
<dbReference type="Proteomes" id="UP000887565">
    <property type="component" value="Unplaced"/>
</dbReference>
<name>A0A915IXB5_ROMCU</name>
<keyword evidence="1" id="KW-1185">Reference proteome</keyword>
<dbReference type="WBParaSite" id="nRc.2.0.1.t18468-RA">
    <property type="protein sequence ID" value="nRc.2.0.1.t18468-RA"/>
    <property type="gene ID" value="nRc.2.0.1.g18468"/>
</dbReference>
<organism evidence="1 2">
    <name type="scientific">Romanomermis culicivorax</name>
    <name type="common">Nematode worm</name>
    <dbReference type="NCBI Taxonomy" id="13658"/>
    <lineage>
        <taxon>Eukaryota</taxon>
        <taxon>Metazoa</taxon>
        <taxon>Ecdysozoa</taxon>
        <taxon>Nematoda</taxon>
        <taxon>Enoplea</taxon>
        <taxon>Dorylaimia</taxon>
        <taxon>Mermithida</taxon>
        <taxon>Mermithoidea</taxon>
        <taxon>Mermithidae</taxon>
        <taxon>Romanomermis</taxon>
    </lineage>
</organism>
<dbReference type="AlphaFoldDB" id="A0A915IXB5"/>
<evidence type="ECO:0000313" key="2">
    <source>
        <dbReference type="WBParaSite" id="nRc.2.0.1.t18468-RA"/>
    </source>
</evidence>